<dbReference type="Proteomes" id="UP000182719">
    <property type="component" value="Unassembled WGS sequence"/>
</dbReference>
<dbReference type="RefSeq" id="WP_075009850.1">
    <property type="nucleotide sequence ID" value="NZ_FOAP01000020.1"/>
</dbReference>
<sequence length="302" mass="31713">MVTVLSLLGVCLVLGALARRSGRFPQQTAAVLNAFVLFISLPALVLGAVHRLEFQPSLLVAAATPWLLFLGAWGLCHAVGPRLGLGRTSIASLVLTAGLGNTAFVGLPMAEALLGREGLSVAVVVDQLGSFLVLATLATFVAARAAAGETPPDLTTLLRKVVVFPPFVALVLALVLRPWAFPDWLETLLGRLSAPLTPLTLFSVGFQLQLRGLRSRLGALGLGLGYKLALAPALVMLGMWWVPGMAPVVREATLLQSAMAPMVSGAILASEHDLDVEIAVLMVGLGIPLSFATAPLWLWLAR</sequence>
<evidence type="ECO:0000256" key="1">
    <source>
        <dbReference type="ARBA" id="ARBA00004651"/>
    </source>
</evidence>
<feature type="transmembrane region" description="Helical" evidence="8">
    <location>
        <begin position="220"/>
        <end position="242"/>
    </location>
</feature>
<gene>
    <name evidence="9" type="ORF">SAMN05444354_12065</name>
</gene>
<reference evidence="10" key="1">
    <citation type="submission" date="2016-10" db="EMBL/GenBank/DDBJ databases">
        <authorList>
            <person name="Varghese N."/>
            <person name="Submissions S."/>
        </authorList>
    </citation>
    <scope>NUCLEOTIDE SEQUENCE [LARGE SCALE GENOMIC DNA]</scope>
    <source>
        <strain evidence="10">DSM 17044</strain>
    </source>
</reference>
<dbReference type="Pfam" id="PF03547">
    <property type="entry name" value="Mem_trans"/>
    <property type="match status" value="1"/>
</dbReference>
<feature type="transmembrane region" description="Helical" evidence="8">
    <location>
        <begin position="28"/>
        <end position="46"/>
    </location>
</feature>
<feature type="transmembrane region" description="Helical" evidence="8">
    <location>
        <begin position="157"/>
        <end position="176"/>
    </location>
</feature>
<dbReference type="Gene3D" id="1.20.1530.20">
    <property type="match status" value="1"/>
</dbReference>
<keyword evidence="5 8" id="KW-0812">Transmembrane</keyword>
<keyword evidence="6 8" id="KW-1133">Transmembrane helix</keyword>
<evidence type="ECO:0000313" key="9">
    <source>
        <dbReference type="EMBL" id="SEM64552.1"/>
    </source>
</evidence>
<dbReference type="GO" id="GO:0005886">
    <property type="term" value="C:plasma membrane"/>
    <property type="evidence" value="ECO:0007669"/>
    <property type="project" value="UniProtKB-SubCell"/>
</dbReference>
<comment type="subcellular location">
    <subcellularLocation>
        <location evidence="1">Cell membrane</location>
        <topology evidence="1">Multi-pass membrane protein</topology>
    </subcellularLocation>
</comment>
<feature type="transmembrane region" description="Helical" evidence="8">
    <location>
        <begin position="188"/>
        <end position="208"/>
    </location>
</feature>
<feature type="transmembrane region" description="Helical" evidence="8">
    <location>
        <begin position="58"/>
        <end position="80"/>
    </location>
</feature>
<evidence type="ECO:0000256" key="5">
    <source>
        <dbReference type="ARBA" id="ARBA00022692"/>
    </source>
</evidence>
<dbReference type="InterPro" id="IPR004776">
    <property type="entry name" value="Mem_transp_PIN-like"/>
</dbReference>
<dbReference type="OrthoDB" id="9786183at2"/>
<dbReference type="GO" id="GO:0055085">
    <property type="term" value="P:transmembrane transport"/>
    <property type="evidence" value="ECO:0007669"/>
    <property type="project" value="InterPro"/>
</dbReference>
<evidence type="ECO:0000256" key="6">
    <source>
        <dbReference type="ARBA" id="ARBA00022989"/>
    </source>
</evidence>
<evidence type="ECO:0000256" key="3">
    <source>
        <dbReference type="ARBA" id="ARBA00022448"/>
    </source>
</evidence>
<keyword evidence="10" id="KW-1185">Reference proteome</keyword>
<name>A0A1H8A0W0_STIAU</name>
<keyword evidence="7 8" id="KW-0472">Membrane</keyword>
<dbReference type="EMBL" id="FOAP01000020">
    <property type="protein sequence ID" value="SEM64552.1"/>
    <property type="molecule type" value="Genomic_DNA"/>
</dbReference>
<keyword evidence="4" id="KW-1003">Cell membrane</keyword>
<evidence type="ECO:0000256" key="8">
    <source>
        <dbReference type="SAM" id="Phobius"/>
    </source>
</evidence>
<dbReference type="InterPro" id="IPR038770">
    <property type="entry name" value="Na+/solute_symporter_sf"/>
</dbReference>
<evidence type="ECO:0000313" key="10">
    <source>
        <dbReference type="Proteomes" id="UP000182719"/>
    </source>
</evidence>
<feature type="transmembrane region" description="Helical" evidence="8">
    <location>
        <begin position="119"/>
        <end position="145"/>
    </location>
</feature>
<evidence type="ECO:0000256" key="4">
    <source>
        <dbReference type="ARBA" id="ARBA00022475"/>
    </source>
</evidence>
<feature type="transmembrane region" description="Helical" evidence="8">
    <location>
        <begin position="86"/>
        <end position="107"/>
    </location>
</feature>
<proteinExistence type="inferred from homology"/>
<evidence type="ECO:0000256" key="2">
    <source>
        <dbReference type="ARBA" id="ARBA00010145"/>
    </source>
</evidence>
<accession>A0A1H8A0W0</accession>
<organism evidence="9 10">
    <name type="scientific">Stigmatella aurantiaca</name>
    <dbReference type="NCBI Taxonomy" id="41"/>
    <lineage>
        <taxon>Bacteria</taxon>
        <taxon>Pseudomonadati</taxon>
        <taxon>Myxococcota</taxon>
        <taxon>Myxococcia</taxon>
        <taxon>Myxococcales</taxon>
        <taxon>Cystobacterineae</taxon>
        <taxon>Archangiaceae</taxon>
        <taxon>Stigmatella</taxon>
    </lineage>
</organism>
<evidence type="ECO:0000256" key="7">
    <source>
        <dbReference type="ARBA" id="ARBA00023136"/>
    </source>
</evidence>
<dbReference type="PANTHER" id="PTHR36838">
    <property type="entry name" value="AUXIN EFFLUX CARRIER FAMILY PROTEIN"/>
    <property type="match status" value="1"/>
</dbReference>
<feature type="transmembrane region" description="Helical" evidence="8">
    <location>
        <begin position="278"/>
        <end position="300"/>
    </location>
</feature>
<keyword evidence="3" id="KW-0813">Transport</keyword>
<dbReference type="AlphaFoldDB" id="A0A1H8A0W0"/>
<dbReference type="PANTHER" id="PTHR36838:SF1">
    <property type="entry name" value="SLR1864 PROTEIN"/>
    <property type="match status" value="1"/>
</dbReference>
<protein>
    <submittedName>
        <fullName evidence="9">Uncharacterized protein</fullName>
    </submittedName>
</protein>
<comment type="similarity">
    <text evidence="2">Belongs to the auxin efflux carrier (TC 2.A.69) family.</text>
</comment>